<evidence type="ECO:0000313" key="1">
    <source>
        <dbReference type="EMBL" id="SPY28678.1"/>
    </source>
</evidence>
<proteinExistence type="predicted"/>
<dbReference type="EMBL" id="UATL01000001">
    <property type="protein sequence ID" value="SPY28678.1"/>
    <property type="molecule type" value="Genomic_DNA"/>
</dbReference>
<dbReference type="Proteomes" id="UP000251647">
    <property type="component" value="Unassembled WGS sequence"/>
</dbReference>
<reference evidence="1 2" key="1">
    <citation type="submission" date="2018-06" db="EMBL/GenBank/DDBJ databases">
        <authorList>
            <consortium name="Pathogen Informatics"/>
            <person name="Doyle S."/>
        </authorList>
    </citation>
    <scope>NUCLEOTIDE SEQUENCE [LARGE SCALE GENOMIC DNA]</scope>
    <source>
        <strain evidence="1 2">NCTC11647</strain>
    </source>
</reference>
<gene>
    <name evidence="1" type="ORF">NCTC11647_01779</name>
</gene>
<sequence>MAIGFFMSAIFTIPTISMSSLPLKTLKTRTSHKKSRNHAPHMITCHPHYTAYNKLGAYEEQYNTQAKVNIRV</sequence>
<protein>
    <submittedName>
        <fullName evidence="1">Uncharacterized protein</fullName>
    </submittedName>
</protein>
<dbReference type="AlphaFoldDB" id="A0A2X1WCL8"/>
<evidence type="ECO:0000313" key="2">
    <source>
        <dbReference type="Proteomes" id="UP000251647"/>
    </source>
</evidence>
<accession>A0A2X1WCL8</accession>
<name>A0A2X1WCL8_PHODM</name>
<organism evidence="1 2">
    <name type="scientific">Photobacterium damselae</name>
    <dbReference type="NCBI Taxonomy" id="38293"/>
    <lineage>
        <taxon>Bacteria</taxon>
        <taxon>Pseudomonadati</taxon>
        <taxon>Pseudomonadota</taxon>
        <taxon>Gammaproteobacteria</taxon>
        <taxon>Vibrionales</taxon>
        <taxon>Vibrionaceae</taxon>
        <taxon>Photobacterium</taxon>
    </lineage>
</organism>